<dbReference type="EMBL" id="JAHQIW010001549">
    <property type="protein sequence ID" value="KAJ1352843.1"/>
    <property type="molecule type" value="Genomic_DNA"/>
</dbReference>
<sequence>MGKKNCIIVENTVTGLCTKVAGDMSCDTAMPDALASVPVSHTSVSGTLITTNFIMAN</sequence>
<organism evidence="2 3">
    <name type="scientific">Parelaphostrongylus tenuis</name>
    <name type="common">Meningeal worm</name>
    <dbReference type="NCBI Taxonomy" id="148309"/>
    <lineage>
        <taxon>Eukaryota</taxon>
        <taxon>Metazoa</taxon>
        <taxon>Ecdysozoa</taxon>
        <taxon>Nematoda</taxon>
        <taxon>Chromadorea</taxon>
        <taxon>Rhabditida</taxon>
        <taxon>Rhabditina</taxon>
        <taxon>Rhabditomorpha</taxon>
        <taxon>Strongyloidea</taxon>
        <taxon>Metastrongylidae</taxon>
        <taxon>Parelaphostrongylus</taxon>
    </lineage>
</organism>
<proteinExistence type="predicted"/>
<keyword evidence="3" id="KW-1185">Reference proteome</keyword>
<reference evidence="2" key="1">
    <citation type="submission" date="2021-06" db="EMBL/GenBank/DDBJ databases">
        <title>Parelaphostrongylus tenuis whole genome reference sequence.</title>
        <authorList>
            <person name="Garwood T.J."/>
            <person name="Larsen P.A."/>
            <person name="Fountain-Jones N.M."/>
            <person name="Garbe J.R."/>
            <person name="Macchietto M.G."/>
            <person name="Kania S.A."/>
            <person name="Gerhold R.W."/>
            <person name="Richards J.E."/>
            <person name="Wolf T.M."/>
        </authorList>
    </citation>
    <scope>NUCLEOTIDE SEQUENCE</scope>
    <source>
        <strain evidence="2">MNPRO001-30</strain>
        <tissue evidence="2">Meninges</tissue>
    </source>
</reference>
<accession>A0AAD5MGJ1</accession>
<evidence type="ECO:0000313" key="1">
    <source>
        <dbReference type="EMBL" id="KAJ1352843.1"/>
    </source>
</evidence>
<evidence type="ECO:0000313" key="3">
    <source>
        <dbReference type="Proteomes" id="UP001196413"/>
    </source>
</evidence>
<comment type="caution">
    <text evidence="2">The sequence shown here is derived from an EMBL/GenBank/DDBJ whole genome shotgun (WGS) entry which is preliminary data.</text>
</comment>
<evidence type="ECO:0000313" key="2">
    <source>
        <dbReference type="EMBL" id="KAJ1358157.1"/>
    </source>
</evidence>
<dbReference type="Proteomes" id="UP001196413">
    <property type="component" value="Unassembled WGS sequence"/>
</dbReference>
<gene>
    <name evidence="1" type="ORF">KIN20_009323</name>
    <name evidence="2" type="ORF">KIN20_016487</name>
</gene>
<dbReference type="AlphaFoldDB" id="A0AAD5MGJ1"/>
<name>A0AAD5MGJ1_PARTN</name>
<dbReference type="EMBL" id="JAHQIW010003309">
    <property type="protein sequence ID" value="KAJ1358157.1"/>
    <property type="molecule type" value="Genomic_DNA"/>
</dbReference>
<protein>
    <submittedName>
        <fullName evidence="2">Uncharacterized protein</fullName>
    </submittedName>
</protein>